<organism evidence="1 2">
    <name type="scientific">Meloidogyne enterolobii</name>
    <name type="common">Root-knot nematode worm</name>
    <name type="synonym">Meloidogyne mayaguensis</name>
    <dbReference type="NCBI Taxonomy" id="390850"/>
    <lineage>
        <taxon>Eukaryota</taxon>
        <taxon>Metazoa</taxon>
        <taxon>Ecdysozoa</taxon>
        <taxon>Nematoda</taxon>
        <taxon>Chromadorea</taxon>
        <taxon>Rhabditida</taxon>
        <taxon>Tylenchina</taxon>
        <taxon>Tylenchomorpha</taxon>
        <taxon>Tylenchoidea</taxon>
        <taxon>Meloidogynidae</taxon>
        <taxon>Meloidogyninae</taxon>
        <taxon>Meloidogyne</taxon>
    </lineage>
</organism>
<sequence>MPRIQRPLSIFCGLFLFLRTFHFLRTFPSFADFSFFCGLFLFADFLPVFFKSFIGI</sequence>
<protein>
    <submittedName>
        <fullName evidence="1">Uncharacterized protein</fullName>
    </submittedName>
</protein>
<gene>
    <name evidence="1" type="ORF">MENTE1834_LOCUS42270</name>
</gene>
<evidence type="ECO:0000313" key="2">
    <source>
        <dbReference type="Proteomes" id="UP001497535"/>
    </source>
</evidence>
<keyword evidence="2" id="KW-1185">Reference proteome</keyword>
<name>A0ACB1ARM6_MELEN</name>
<comment type="caution">
    <text evidence="1">The sequence shown here is derived from an EMBL/GenBank/DDBJ whole genome shotgun (WGS) entry which is preliminary data.</text>
</comment>
<dbReference type="Proteomes" id="UP001497535">
    <property type="component" value="Unassembled WGS sequence"/>
</dbReference>
<accession>A0ACB1ARM6</accession>
<reference evidence="1" key="1">
    <citation type="submission" date="2023-11" db="EMBL/GenBank/DDBJ databases">
        <authorList>
            <person name="Poullet M."/>
        </authorList>
    </citation>
    <scope>NUCLEOTIDE SEQUENCE</scope>
    <source>
        <strain evidence="1">E1834</strain>
    </source>
</reference>
<evidence type="ECO:0000313" key="1">
    <source>
        <dbReference type="EMBL" id="CAK5101344.1"/>
    </source>
</evidence>
<proteinExistence type="predicted"/>
<dbReference type="EMBL" id="CAVMJV010000109">
    <property type="protein sequence ID" value="CAK5101344.1"/>
    <property type="molecule type" value="Genomic_DNA"/>
</dbReference>